<dbReference type="EMBL" id="BQFK01000003">
    <property type="protein sequence ID" value="GJJ43210.1"/>
    <property type="molecule type" value="Genomic_DNA"/>
</dbReference>
<dbReference type="AlphaFoldDB" id="A0ABD0BKX2"/>
<accession>A0ABD0BKX2</accession>
<comment type="caution">
    <text evidence="3">The sequence shown here is derived from an EMBL/GenBank/DDBJ whole genome shotgun (WGS) entry which is preliminary data.</text>
</comment>
<evidence type="ECO:0000256" key="2">
    <source>
        <dbReference type="SAM" id="Phobius"/>
    </source>
</evidence>
<feature type="transmembrane region" description="Helical" evidence="2">
    <location>
        <begin position="87"/>
        <end position="105"/>
    </location>
</feature>
<name>A0ABD0BKX2_CORUL</name>
<dbReference type="NCBIfam" id="TIGR01167">
    <property type="entry name" value="LPXTG_anchor"/>
    <property type="match status" value="1"/>
</dbReference>
<keyword evidence="2" id="KW-1133">Transmembrane helix</keyword>
<dbReference type="Proteomes" id="UP001205910">
    <property type="component" value="Unassembled WGS sequence"/>
</dbReference>
<evidence type="ECO:0000313" key="3">
    <source>
        <dbReference type="EMBL" id="GJJ43210.1"/>
    </source>
</evidence>
<organism evidence="3 4">
    <name type="scientific">Corynebacterium ulcerans</name>
    <dbReference type="NCBI Taxonomy" id="65058"/>
    <lineage>
        <taxon>Bacteria</taxon>
        <taxon>Bacillati</taxon>
        <taxon>Actinomycetota</taxon>
        <taxon>Actinomycetes</taxon>
        <taxon>Mycobacteriales</taxon>
        <taxon>Corynebacteriaceae</taxon>
        <taxon>Corynebacterium</taxon>
    </lineage>
</organism>
<dbReference type="RefSeq" id="WP_013912201.1">
    <property type="nucleotide sequence ID" value="NZ_BQFG01000002.1"/>
</dbReference>
<gene>
    <name evidence="3" type="ORF">CULCOIPH005_13990</name>
</gene>
<protein>
    <recommendedName>
        <fullName evidence="5">Gram-positive cocci surface proteins LPxTG domain-containing protein</fullName>
    </recommendedName>
</protein>
<keyword evidence="2" id="KW-0472">Membrane</keyword>
<sequence>MGKCESSGGQSSGGLVNRVQMEGDSDGPGNNDACVPVIPPNDDAPFVPIPVVPIPVVPTPDGAQPTQKPSDKGPNSGKALAKTGASVLAPIAIGLIMLALGIAILRRRNTE</sequence>
<keyword evidence="2" id="KW-0812">Transmembrane</keyword>
<evidence type="ECO:0000313" key="4">
    <source>
        <dbReference type="Proteomes" id="UP001205910"/>
    </source>
</evidence>
<evidence type="ECO:0000256" key="1">
    <source>
        <dbReference type="SAM" id="MobiDB-lite"/>
    </source>
</evidence>
<feature type="compositionally biased region" description="Pro residues" evidence="1">
    <location>
        <begin position="47"/>
        <end position="58"/>
    </location>
</feature>
<feature type="region of interest" description="Disordered" evidence="1">
    <location>
        <begin position="1"/>
        <end position="80"/>
    </location>
</feature>
<evidence type="ECO:0008006" key="5">
    <source>
        <dbReference type="Google" id="ProtNLM"/>
    </source>
</evidence>
<proteinExistence type="predicted"/>
<reference evidence="3 4" key="1">
    <citation type="submission" date="2021-11" db="EMBL/GenBank/DDBJ databases">
        <title>Whole genome sequences of diphtheriae toxin producing Corynebacterium ulcerans isolates from cats in Osaka, Japan.</title>
        <authorList>
            <person name="Umeda K."/>
            <person name="Hirai Y."/>
        </authorList>
    </citation>
    <scope>NUCLEOTIDE SEQUENCE [LARGE SCALE GENOMIC DNA]</scope>
    <source>
        <strain evidence="3 4">12109B-1</strain>
    </source>
</reference>